<dbReference type="InterPro" id="IPR009057">
    <property type="entry name" value="Homeodomain-like_sf"/>
</dbReference>
<keyword evidence="3" id="KW-0804">Transcription</keyword>
<reference evidence="7" key="1">
    <citation type="submission" date="2016-10" db="EMBL/GenBank/DDBJ databases">
        <authorList>
            <person name="Beylefeld A."/>
            <person name="Abolnik C."/>
        </authorList>
    </citation>
    <scope>NUCLEOTIDE SEQUENCE [LARGE SCALE GENOMIC DNA]</scope>
    <source>
        <strain evidence="7">B359_6</strain>
    </source>
</reference>
<dbReference type="PROSITE" id="PS51464">
    <property type="entry name" value="SIS"/>
    <property type="match status" value="1"/>
</dbReference>
<dbReference type="RefSeq" id="WP_073372573.1">
    <property type="nucleotide sequence ID" value="NZ_CP017813.1"/>
</dbReference>
<evidence type="ECO:0000256" key="1">
    <source>
        <dbReference type="ARBA" id="ARBA00023015"/>
    </source>
</evidence>
<dbReference type="InterPro" id="IPR036388">
    <property type="entry name" value="WH-like_DNA-bd_sf"/>
</dbReference>
<dbReference type="GO" id="GO:0003677">
    <property type="term" value="F:DNA binding"/>
    <property type="evidence" value="ECO:0007669"/>
    <property type="project" value="UniProtKB-KW"/>
</dbReference>
<gene>
    <name evidence="6" type="ORF">BLA55_02795</name>
</gene>
<dbReference type="STRING" id="48003.BLA55_02795"/>
<dbReference type="PANTHER" id="PTHR30514:SF17">
    <property type="entry name" value="HTH-TYPE TRANSCRIPTIONAL REGULATOR MURR"/>
    <property type="match status" value="1"/>
</dbReference>
<dbReference type="OrthoDB" id="370421at2"/>
<evidence type="ECO:0008006" key="8">
    <source>
        <dbReference type="Google" id="ProtNLM"/>
    </source>
</evidence>
<dbReference type="Pfam" id="PF01418">
    <property type="entry name" value="HTH_6"/>
    <property type="match status" value="1"/>
</dbReference>
<organism evidence="6 7">
    <name type="scientific">Mycoplasmopsis pullorum</name>
    <dbReference type="NCBI Taxonomy" id="48003"/>
    <lineage>
        <taxon>Bacteria</taxon>
        <taxon>Bacillati</taxon>
        <taxon>Mycoplasmatota</taxon>
        <taxon>Mycoplasmoidales</taxon>
        <taxon>Metamycoplasmataceae</taxon>
        <taxon>Mycoplasmopsis</taxon>
    </lineage>
</organism>
<dbReference type="PROSITE" id="PS51071">
    <property type="entry name" value="HTH_RPIR"/>
    <property type="match status" value="1"/>
</dbReference>
<protein>
    <recommendedName>
        <fullName evidence="8">RpiR family transcriptional regulator</fullName>
    </recommendedName>
</protein>
<dbReference type="InterPro" id="IPR035472">
    <property type="entry name" value="RpiR-like_SIS"/>
</dbReference>
<evidence type="ECO:0000313" key="7">
    <source>
        <dbReference type="Proteomes" id="UP000184322"/>
    </source>
</evidence>
<keyword evidence="7" id="KW-1185">Reference proteome</keyword>
<dbReference type="SUPFAM" id="SSF46689">
    <property type="entry name" value="Homeodomain-like"/>
    <property type="match status" value="1"/>
</dbReference>
<dbReference type="Pfam" id="PF01380">
    <property type="entry name" value="SIS"/>
    <property type="match status" value="1"/>
</dbReference>
<dbReference type="InterPro" id="IPR001347">
    <property type="entry name" value="SIS_dom"/>
</dbReference>
<dbReference type="InterPro" id="IPR000281">
    <property type="entry name" value="HTH_RpiR"/>
</dbReference>
<dbReference type="EMBL" id="CP017813">
    <property type="protein sequence ID" value="APJ38570.1"/>
    <property type="molecule type" value="Genomic_DNA"/>
</dbReference>
<dbReference type="Gene3D" id="1.10.10.10">
    <property type="entry name" value="Winged helix-like DNA-binding domain superfamily/Winged helix DNA-binding domain"/>
    <property type="match status" value="1"/>
</dbReference>
<dbReference type="CDD" id="cd05013">
    <property type="entry name" value="SIS_RpiR"/>
    <property type="match status" value="1"/>
</dbReference>
<proteinExistence type="predicted"/>
<dbReference type="InterPro" id="IPR046348">
    <property type="entry name" value="SIS_dom_sf"/>
</dbReference>
<evidence type="ECO:0000256" key="3">
    <source>
        <dbReference type="ARBA" id="ARBA00023163"/>
    </source>
</evidence>
<dbReference type="SUPFAM" id="SSF53697">
    <property type="entry name" value="SIS domain"/>
    <property type="match status" value="1"/>
</dbReference>
<dbReference type="Proteomes" id="UP000184322">
    <property type="component" value="Chromosome"/>
</dbReference>
<sequence length="290" mass="33660">MNRTQYIKTKESTLVKPFICINGNLTNTDQSILDYINSFSGEYFDLSQKELAIKSNTSEGGVSRFVHKIGFKHYREFLAHLNSVIRDFYKDYFNEQFKNSNMKHKNILLSHKYAIDNILNGQEHWEIDKFAEIIQQSRNVYILGLGSSQKYAQELHANLIKIGISSVACQDFHVFLPILGNLNENDTLFVISNKLENMEIDFSIKLANSKRAKVLVVTSNNFIRPQYRVNHKIVYANIHDTDKDVPISSKISQAVVIDLVFDALIKNYPQNRQKLANTKQVLDIWYNRRF</sequence>
<feature type="domain" description="SIS" evidence="5">
    <location>
        <begin position="130"/>
        <end position="266"/>
    </location>
</feature>
<dbReference type="GO" id="GO:0097367">
    <property type="term" value="F:carbohydrate derivative binding"/>
    <property type="evidence" value="ECO:0007669"/>
    <property type="project" value="InterPro"/>
</dbReference>
<accession>A0A1L4FSI5</accession>
<dbReference type="AlphaFoldDB" id="A0A1L4FSI5"/>
<keyword evidence="1" id="KW-0805">Transcription regulation</keyword>
<evidence type="ECO:0000259" key="5">
    <source>
        <dbReference type="PROSITE" id="PS51464"/>
    </source>
</evidence>
<evidence type="ECO:0000313" key="6">
    <source>
        <dbReference type="EMBL" id="APJ38570.1"/>
    </source>
</evidence>
<name>A0A1L4FSI5_9BACT</name>
<dbReference type="GeneID" id="57134220"/>
<evidence type="ECO:0000256" key="2">
    <source>
        <dbReference type="ARBA" id="ARBA00023125"/>
    </source>
</evidence>
<dbReference type="PANTHER" id="PTHR30514">
    <property type="entry name" value="GLUCOKINASE"/>
    <property type="match status" value="1"/>
</dbReference>
<dbReference type="Gene3D" id="3.40.50.10490">
    <property type="entry name" value="Glucose-6-phosphate isomerase like protein, domain 1"/>
    <property type="match status" value="1"/>
</dbReference>
<dbReference type="KEGG" id="mpul:BLA55_02795"/>
<evidence type="ECO:0000259" key="4">
    <source>
        <dbReference type="PROSITE" id="PS51071"/>
    </source>
</evidence>
<keyword evidence="2" id="KW-0238">DNA-binding</keyword>
<dbReference type="InterPro" id="IPR047640">
    <property type="entry name" value="RpiR-like"/>
</dbReference>
<feature type="domain" description="HTH rpiR-type" evidence="4">
    <location>
        <begin position="12"/>
        <end position="88"/>
    </location>
</feature>
<dbReference type="GO" id="GO:1901135">
    <property type="term" value="P:carbohydrate derivative metabolic process"/>
    <property type="evidence" value="ECO:0007669"/>
    <property type="project" value="InterPro"/>
</dbReference>
<dbReference type="GO" id="GO:0003700">
    <property type="term" value="F:DNA-binding transcription factor activity"/>
    <property type="evidence" value="ECO:0007669"/>
    <property type="project" value="InterPro"/>
</dbReference>